<evidence type="ECO:0000313" key="1">
    <source>
        <dbReference type="EMBL" id="JAD44046.1"/>
    </source>
</evidence>
<accession>A0A0A8ZYZ5</accession>
<dbReference type="EMBL" id="GBRH01253849">
    <property type="protein sequence ID" value="JAD44046.1"/>
    <property type="molecule type" value="Transcribed_RNA"/>
</dbReference>
<reference evidence="1" key="1">
    <citation type="submission" date="2014-09" db="EMBL/GenBank/DDBJ databases">
        <authorList>
            <person name="Magalhaes I.L.F."/>
            <person name="Oliveira U."/>
            <person name="Santos F.R."/>
            <person name="Vidigal T.H.D.A."/>
            <person name="Brescovit A.D."/>
            <person name="Santos A.J."/>
        </authorList>
    </citation>
    <scope>NUCLEOTIDE SEQUENCE</scope>
    <source>
        <tissue evidence="1">Shoot tissue taken approximately 20 cm above the soil surface</tissue>
    </source>
</reference>
<name>A0A0A8ZYZ5_ARUDO</name>
<dbReference type="AlphaFoldDB" id="A0A0A8ZYZ5"/>
<proteinExistence type="predicted"/>
<organism evidence="1">
    <name type="scientific">Arundo donax</name>
    <name type="common">Giant reed</name>
    <name type="synonym">Donax arundinaceus</name>
    <dbReference type="NCBI Taxonomy" id="35708"/>
    <lineage>
        <taxon>Eukaryota</taxon>
        <taxon>Viridiplantae</taxon>
        <taxon>Streptophyta</taxon>
        <taxon>Embryophyta</taxon>
        <taxon>Tracheophyta</taxon>
        <taxon>Spermatophyta</taxon>
        <taxon>Magnoliopsida</taxon>
        <taxon>Liliopsida</taxon>
        <taxon>Poales</taxon>
        <taxon>Poaceae</taxon>
        <taxon>PACMAD clade</taxon>
        <taxon>Arundinoideae</taxon>
        <taxon>Arundineae</taxon>
        <taxon>Arundo</taxon>
    </lineage>
</organism>
<protein>
    <submittedName>
        <fullName evidence="1">Chi1</fullName>
    </submittedName>
</protein>
<reference evidence="1" key="2">
    <citation type="journal article" date="2015" name="Data Brief">
        <title>Shoot transcriptome of the giant reed, Arundo donax.</title>
        <authorList>
            <person name="Barrero R.A."/>
            <person name="Guerrero F.D."/>
            <person name="Moolhuijzen P."/>
            <person name="Goolsby J.A."/>
            <person name="Tidwell J."/>
            <person name="Bellgard S.E."/>
            <person name="Bellgard M.I."/>
        </authorList>
    </citation>
    <scope>NUCLEOTIDE SEQUENCE</scope>
    <source>
        <tissue evidence="1">Shoot tissue taken approximately 20 cm above the soil surface</tissue>
    </source>
</reference>
<sequence>MLCFVAGETLRSPRMDSSTASQSTLSSIVALPASGTDESLEKATVRTPAGEWVKWTEAPCGKLWGLNAALNSSTATATASVYAPVAFSYATRFSTTSQRTPRR</sequence>